<keyword evidence="1" id="KW-1133">Transmembrane helix</keyword>
<protein>
    <submittedName>
        <fullName evidence="2">p16</fullName>
    </submittedName>
</protein>
<keyword evidence="1" id="KW-0812">Transmembrane</keyword>
<evidence type="ECO:0000313" key="3">
    <source>
        <dbReference type="Proteomes" id="UP000204347"/>
    </source>
</evidence>
<proteinExistence type="predicted"/>
<dbReference type="GeneID" id="11117704"/>
<dbReference type="KEGG" id="vg:11117704"/>
<sequence>MAHARISTSTRPTFSRSLDVAHQSSGFHDRLFVAGVRMWNHEHTSMQRALRRLHLASSRVINFSVFLLLGSGAGTLLM</sequence>
<evidence type="ECO:0000313" key="2">
    <source>
        <dbReference type="EMBL" id="ACM91126.1"/>
    </source>
</evidence>
<name>C0KIU1_9VIRU</name>
<dbReference type="Proteomes" id="UP000204347">
    <property type="component" value="Genome"/>
</dbReference>
<reference evidence="2 3" key="1">
    <citation type="journal article" date="2010" name="BMC Microbiol.">
        <title>Characterization of Phi2954, a newly isolated bacteriophage containing three dsRNA genomic segments.</title>
        <authorList>
            <person name="Qiao X."/>
            <person name="Sun Y."/>
            <person name="Qiao J."/>
            <person name="Di Sanzo F."/>
            <person name="Mindich L."/>
        </authorList>
    </citation>
    <scope>NUCLEOTIDE SEQUENCE [LARGE SCALE GENOMIC DNA]</scope>
</reference>
<evidence type="ECO:0000256" key="1">
    <source>
        <dbReference type="SAM" id="Phobius"/>
    </source>
</evidence>
<accession>C0KIU1</accession>
<keyword evidence="3" id="KW-1185">Reference proteome</keyword>
<organism evidence="2 3">
    <name type="scientific">Pseudomonas phage phi2954</name>
    <dbReference type="NCBI Taxonomy" id="593131"/>
    <lineage>
        <taxon>Viruses</taxon>
        <taxon>Riboviria</taxon>
        <taxon>Orthornavirae</taxon>
        <taxon>Duplornaviricota</taxon>
        <taxon>Vidaverviricetes</taxon>
        <taxon>Mindivirales</taxon>
        <taxon>Cystoviridae</taxon>
        <taxon>Deltacystovirus</taxon>
        <taxon>Deltacystovirus phi2954</taxon>
        <taxon>Cystovirus phi2954</taxon>
    </lineage>
</organism>
<keyword evidence="1" id="KW-0472">Membrane</keyword>
<feature type="transmembrane region" description="Helical" evidence="1">
    <location>
        <begin position="60"/>
        <end position="77"/>
    </location>
</feature>
<dbReference type="RefSeq" id="YP_002600767.1">
    <property type="nucleotide sequence ID" value="NC_012092.1"/>
</dbReference>
<dbReference type="EMBL" id="FJ608824">
    <property type="protein sequence ID" value="ACM91126.1"/>
    <property type="molecule type" value="Genomic_RNA"/>
</dbReference>